<dbReference type="PANTHER" id="PTHR12483">
    <property type="entry name" value="SOLUTE CARRIER FAMILY 31 COPPER TRANSPORTERS"/>
    <property type="match status" value="1"/>
</dbReference>
<sequence>MMGSGATSTVVISSATSTAMSMASSTSSTAMDMTSSSSPSSSSSSMSSMAMYLTTNYQNVPVVFKTLYATNKSTCFAIFVILFFSAFAFRGISFLSSYIEQKIFREGSVSHIVSQIEKDFEKKGGSGGIQLEGSSLASSIDDLEISGLRKHRSNTIDSDKYRSPLSQFFHFTPQSIYQDFIRLIITFVQVLIAYGLMLSVMTCVIPYLFAVILGVSFGQVFFDRLSVCMDMIPAGMEGSLH</sequence>
<keyword evidence="2 5" id="KW-0812">Transmembrane</keyword>
<keyword evidence="5" id="KW-0187">Copper transport</keyword>
<evidence type="ECO:0000256" key="1">
    <source>
        <dbReference type="ARBA" id="ARBA00004141"/>
    </source>
</evidence>
<name>A0A9P8TDG0_WICPI</name>
<evidence type="ECO:0000256" key="3">
    <source>
        <dbReference type="ARBA" id="ARBA00022989"/>
    </source>
</evidence>
<dbReference type="InterPro" id="IPR007274">
    <property type="entry name" value="Cop_transporter"/>
</dbReference>
<proteinExistence type="inferred from homology"/>
<gene>
    <name evidence="6" type="ORF">WICPIJ_009637</name>
</gene>
<evidence type="ECO:0000256" key="4">
    <source>
        <dbReference type="ARBA" id="ARBA00023136"/>
    </source>
</evidence>
<dbReference type="EMBL" id="JAEUBG010005555">
    <property type="protein sequence ID" value="KAH3674256.1"/>
    <property type="molecule type" value="Genomic_DNA"/>
</dbReference>
<keyword evidence="5" id="KW-0813">Transport</keyword>
<protein>
    <recommendedName>
        <fullName evidence="5">Copper transport protein</fullName>
    </recommendedName>
</protein>
<reference evidence="6" key="1">
    <citation type="journal article" date="2021" name="Open Biol.">
        <title>Shared evolutionary footprints suggest mitochondrial oxidative damage underlies multiple complex I losses in fungi.</title>
        <authorList>
            <person name="Schikora-Tamarit M.A."/>
            <person name="Marcet-Houben M."/>
            <person name="Nosek J."/>
            <person name="Gabaldon T."/>
        </authorList>
    </citation>
    <scope>NUCLEOTIDE SEQUENCE</scope>
    <source>
        <strain evidence="6">CBS2887</strain>
    </source>
</reference>
<reference evidence="6" key="2">
    <citation type="submission" date="2021-01" db="EMBL/GenBank/DDBJ databases">
        <authorList>
            <person name="Schikora-Tamarit M.A."/>
        </authorList>
    </citation>
    <scope>NUCLEOTIDE SEQUENCE</scope>
    <source>
        <strain evidence="6">CBS2887</strain>
    </source>
</reference>
<comment type="caution">
    <text evidence="6">The sequence shown here is derived from an EMBL/GenBank/DDBJ whole genome shotgun (WGS) entry which is preliminary data.</text>
</comment>
<dbReference type="Proteomes" id="UP000774326">
    <property type="component" value="Unassembled WGS sequence"/>
</dbReference>
<keyword evidence="7" id="KW-1185">Reference proteome</keyword>
<evidence type="ECO:0000313" key="7">
    <source>
        <dbReference type="Proteomes" id="UP000774326"/>
    </source>
</evidence>
<evidence type="ECO:0000256" key="5">
    <source>
        <dbReference type="RuleBase" id="RU367022"/>
    </source>
</evidence>
<feature type="transmembrane region" description="Helical" evidence="5">
    <location>
        <begin position="76"/>
        <end position="95"/>
    </location>
</feature>
<comment type="similarity">
    <text evidence="5">Belongs to the copper transporter (Ctr) (TC 1.A.56) family. SLC31A subfamily.</text>
</comment>
<dbReference type="PANTHER" id="PTHR12483:SF27">
    <property type="entry name" value="COPPER TRANSPORT PROTEIN CTR1"/>
    <property type="match status" value="1"/>
</dbReference>
<comment type="subcellular location">
    <subcellularLocation>
        <location evidence="1 5">Membrane</location>
        <topology evidence="1 5">Multi-pass membrane protein</topology>
    </subcellularLocation>
</comment>
<keyword evidence="5" id="KW-0406">Ion transport</keyword>
<dbReference type="AlphaFoldDB" id="A0A9P8TDG0"/>
<keyword evidence="4 5" id="KW-0472">Membrane</keyword>
<accession>A0A9P8TDG0</accession>
<dbReference type="GO" id="GO:0005886">
    <property type="term" value="C:plasma membrane"/>
    <property type="evidence" value="ECO:0007669"/>
    <property type="project" value="TreeGrafter"/>
</dbReference>
<evidence type="ECO:0000256" key="2">
    <source>
        <dbReference type="ARBA" id="ARBA00022692"/>
    </source>
</evidence>
<evidence type="ECO:0000313" key="6">
    <source>
        <dbReference type="EMBL" id="KAH3674256.1"/>
    </source>
</evidence>
<organism evidence="6 7">
    <name type="scientific">Wickerhamomyces pijperi</name>
    <name type="common">Yeast</name>
    <name type="synonym">Pichia pijperi</name>
    <dbReference type="NCBI Taxonomy" id="599730"/>
    <lineage>
        <taxon>Eukaryota</taxon>
        <taxon>Fungi</taxon>
        <taxon>Dikarya</taxon>
        <taxon>Ascomycota</taxon>
        <taxon>Saccharomycotina</taxon>
        <taxon>Saccharomycetes</taxon>
        <taxon>Phaffomycetales</taxon>
        <taxon>Wickerhamomycetaceae</taxon>
        <taxon>Wickerhamomyces</taxon>
    </lineage>
</organism>
<keyword evidence="3 5" id="KW-1133">Transmembrane helix</keyword>
<dbReference type="OrthoDB" id="73901at2759"/>
<dbReference type="GO" id="GO:0005375">
    <property type="term" value="F:copper ion transmembrane transporter activity"/>
    <property type="evidence" value="ECO:0007669"/>
    <property type="project" value="UniProtKB-UniRule"/>
</dbReference>
<dbReference type="Pfam" id="PF04145">
    <property type="entry name" value="Ctr"/>
    <property type="match status" value="1"/>
</dbReference>
<keyword evidence="5" id="KW-0186">Copper</keyword>